<reference evidence="1 2" key="1">
    <citation type="journal article" date="2018" name="Genome Biol. Evol.">
        <title>Multiple Roots of Fruiting Body Formation in Amoebozoa.</title>
        <authorList>
            <person name="Hillmann F."/>
            <person name="Forbes G."/>
            <person name="Novohradska S."/>
            <person name="Ferling I."/>
            <person name="Riege K."/>
            <person name="Groth M."/>
            <person name="Westermann M."/>
            <person name="Marz M."/>
            <person name="Spaller T."/>
            <person name="Winckler T."/>
            <person name="Schaap P."/>
            <person name="Glockner G."/>
        </authorList>
    </citation>
    <scope>NUCLEOTIDE SEQUENCE [LARGE SCALE GENOMIC DNA]</scope>
    <source>
        <strain evidence="1 2">Jena</strain>
    </source>
</reference>
<dbReference type="Proteomes" id="UP000241769">
    <property type="component" value="Unassembled WGS sequence"/>
</dbReference>
<accession>A0A2P6NQM8</accession>
<organism evidence="1 2">
    <name type="scientific">Planoprotostelium fungivorum</name>
    <dbReference type="NCBI Taxonomy" id="1890364"/>
    <lineage>
        <taxon>Eukaryota</taxon>
        <taxon>Amoebozoa</taxon>
        <taxon>Evosea</taxon>
        <taxon>Variosea</taxon>
        <taxon>Cavosteliida</taxon>
        <taxon>Cavosteliaceae</taxon>
        <taxon>Planoprotostelium</taxon>
    </lineage>
</organism>
<dbReference type="EMBL" id="MDYQ01000033">
    <property type="protein sequence ID" value="PRP86259.1"/>
    <property type="molecule type" value="Genomic_DNA"/>
</dbReference>
<proteinExistence type="predicted"/>
<keyword evidence="2" id="KW-1185">Reference proteome</keyword>
<protein>
    <submittedName>
        <fullName evidence="1">Uncharacterized protein</fullName>
    </submittedName>
</protein>
<sequence>MSERGTDHSPNLTIKTDETFLSSGCHSLVHITDQLWMKLGIIMVQCKDWLIGITSGETHEYRSDPEFIRNFNGP</sequence>
<gene>
    <name evidence="1" type="ORF">PROFUN_05400</name>
</gene>
<comment type="caution">
    <text evidence="1">The sequence shown here is derived from an EMBL/GenBank/DDBJ whole genome shotgun (WGS) entry which is preliminary data.</text>
</comment>
<evidence type="ECO:0000313" key="1">
    <source>
        <dbReference type="EMBL" id="PRP86259.1"/>
    </source>
</evidence>
<dbReference type="InParanoid" id="A0A2P6NQM8"/>
<name>A0A2P6NQM8_9EUKA</name>
<dbReference type="AlphaFoldDB" id="A0A2P6NQM8"/>
<evidence type="ECO:0000313" key="2">
    <source>
        <dbReference type="Proteomes" id="UP000241769"/>
    </source>
</evidence>